<dbReference type="PROSITE" id="PS50294">
    <property type="entry name" value="WD_REPEATS_REGION"/>
    <property type="match status" value="6"/>
</dbReference>
<dbReference type="InterPro" id="IPR036322">
    <property type="entry name" value="WD40_repeat_dom_sf"/>
</dbReference>
<evidence type="ECO:0000256" key="4">
    <source>
        <dbReference type="PROSITE-ProRule" id="PRU00221"/>
    </source>
</evidence>
<feature type="repeat" description="WD" evidence="4">
    <location>
        <begin position="182"/>
        <end position="213"/>
    </location>
</feature>
<proteinExistence type="inferred from homology"/>
<gene>
    <name evidence="5" type="ORF">DTER00134_LOCUS10219</name>
</gene>
<feature type="repeat" description="WD" evidence="4">
    <location>
        <begin position="338"/>
        <end position="374"/>
    </location>
</feature>
<name>A0A7S3QWK0_DUNTE</name>
<dbReference type="InterPro" id="IPR001680">
    <property type="entry name" value="WD40_rpt"/>
</dbReference>
<dbReference type="PANTHER" id="PTHR19920">
    <property type="entry name" value="WD40 PROTEIN CIAO1"/>
    <property type="match status" value="1"/>
</dbReference>
<evidence type="ECO:0000256" key="3">
    <source>
        <dbReference type="HAMAP-Rule" id="MF_03037"/>
    </source>
</evidence>
<dbReference type="SMART" id="SM00320">
    <property type="entry name" value="WD40"/>
    <property type="match status" value="7"/>
</dbReference>
<keyword evidence="2" id="KW-0677">Repeat</keyword>
<feature type="repeat" description="WD" evidence="4">
    <location>
        <begin position="93"/>
        <end position="127"/>
    </location>
</feature>
<dbReference type="GO" id="GO:0016226">
    <property type="term" value="P:iron-sulfur cluster assembly"/>
    <property type="evidence" value="ECO:0007669"/>
    <property type="project" value="UniProtKB-UniRule"/>
</dbReference>
<evidence type="ECO:0000313" key="5">
    <source>
        <dbReference type="EMBL" id="CAE0495146.1"/>
    </source>
</evidence>
<feature type="repeat" description="WD" evidence="4">
    <location>
        <begin position="13"/>
        <end position="45"/>
    </location>
</feature>
<dbReference type="CDD" id="cd00200">
    <property type="entry name" value="WD40"/>
    <property type="match status" value="1"/>
</dbReference>
<dbReference type="Pfam" id="PF00400">
    <property type="entry name" value="WD40"/>
    <property type="match status" value="7"/>
</dbReference>
<dbReference type="PROSITE" id="PS00678">
    <property type="entry name" value="WD_REPEATS_1"/>
    <property type="match status" value="1"/>
</dbReference>
<dbReference type="InterPro" id="IPR028608">
    <property type="entry name" value="CIAO1/Cia1"/>
</dbReference>
<dbReference type="PRINTS" id="PR00320">
    <property type="entry name" value="GPROTEINBRPT"/>
</dbReference>
<dbReference type="PROSITE" id="PS50082">
    <property type="entry name" value="WD_REPEATS_2"/>
    <property type="match status" value="6"/>
</dbReference>
<dbReference type="PANTHER" id="PTHR19920:SF0">
    <property type="entry name" value="CYTOSOLIC IRON-SULFUR PROTEIN ASSEMBLY PROTEIN CIAO1-RELATED"/>
    <property type="match status" value="1"/>
</dbReference>
<dbReference type="AlphaFoldDB" id="A0A7S3QWK0"/>
<comment type="function">
    <text evidence="3">Essential component of the cytosolic iron-sulfur (Fe/S) protein assembly machinery. Required for the maturation of extramitochondrial Fe/S proteins.</text>
</comment>
<dbReference type="InterPro" id="IPR019775">
    <property type="entry name" value="WD40_repeat_CS"/>
</dbReference>
<dbReference type="HAMAP" id="MF_03037">
    <property type="entry name" value="ciao1"/>
    <property type="match status" value="1"/>
</dbReference>
<comment type="similarity">
    <text evidence="3">Belongs to the WD repeat CIA1 family.</text>
</comment>
<dbReference type="GO" id="GO:0097361">
    <property type="term" value="C:cytosolic [4Fe-4S] assembly targeting complex"/>
    <property type="evidence" value="ECO:0007669"/>
    <property type="project" value="InterPro"/>
</dbReference>
<evidence type="ECO:0000256" key="1">
    <source>
        <dbReference type="ARBA" id="ARBA00022574"/>
    </source>
</evidence>
<protein>
    <recommendedName>
        <fullName evidence="3">Probable cytosolic iron-sulfur protein assembly protein CIAO1 homolog</fullName>
    </recommendedName>
</protein>
<organism evidence="5">
    <name type="scientific">Dunaliella tertiolecta</name>
    <name type="common">Green alga</name>
    <dbReference type="NCBI Taxonomy" id="3047"/>
    <lineage>
        <taxon>Eukaryota</taxon>
        <taxon>Viridiplantae</taxon>
        <taxon>Chlorophyta</taxon>
        <taxon>core chlorophytes</taxon>
        <taxon>Chlorophyceae</taxon>
        <taxon>CS clade</taxon>
        <taxon>Chlamydomonadales</taxon>
        <taxon>Dunaliellaceae</taxon>
        <taxon>Dunaliella</taxon>
    </lineage>
</organism>
<sequence length="374" mass="40526">MQSLPSLCPLQQLEGHLERVWAVTWSPKGDMLASCSSDKTVRIWSQDPAAASTQGDGDITKPAQEGEVQQLQGSGHGFAGKAASCWHCSAVLEDAHSRTIRSVCWSPNGRHLASASFDATVTVWELQGGLWEQVAVLEGHENEVKSVAWSPDGSLVATCGRDKSVWIWESMPGNEYECVDVKQGHTQDVKSVTWHPSGEVLVSCSYDDSIKLWASDGDEWVCSQTLSGYEHGGMGHSSTVWDASFRSDGSSMVSCSDDCSLKFWSCSGSPRSPSWKCVRTLSGYHSRPIYSVDWAPCGGDWVATGDGDNRLCIFSPSTDAELSDPALPEPWSLLASTDGAHESDVNCVRWHPNIAGLLASCGDDGAIRLWQLRV</sequence>
<dbReference type="InterPro" id="IPR015943">
    <property type="entry name" value="WD40/YVTN_repeat-like_dom_sf"/>
</dbReference>
<accession>A0A7S3QWK0</accession>
<dbReference type="Gene3D" id="2.130.10.10">
    <property type="entry name" value="YVTN repeat-like/Quinoprotein amine dehydrogenase"/>
    <property type="match status" value="2"/>
</dbReference>
<reference evidence="5" key="1">
    <citation type="submission" date="2021-01" db="EMBL/GenBank/DDBJ databases">
        <authorList>
            <person name="Corre E."/>
            <person name="Pelletier E."/>
            <person name="Niang G."/>
            <person name="Scheremetjew M."/>
            <person name="Finn R."/>
            <person name="Kale V."/>
            <person name="Holt S."/>
            <person name="Cochrane G."/>
            <person name="Meng A."/>
            <person name="Brown T."/>
            <person name="Cohen L."/>
        </authorList>
    </citation>
    <scope>NUCLEOTIDE SEQUENCE</scope>
    <source>
        <strain evidence="5">CCMP1320</strain>
    </source>
</reference>
<keyword evidence="1 4" id="KW-0853">WD repeat</keyword>
<dbReference type="InterPro" id="IPR020472">
    <property type="entry name" value="WD40_PAC1"/>
</dbReference>
<feature type="repeat" description="WD" evidence="4">
    <location>
        <begin position="233"/>
        <end position="265"/>
    </location>
</feature>
<dbReference type="EMBL" id="HBIP01017366">
    <property type="protein sequence ID" value="CAE0495146.1"/>
    <property type="molecule type" value="Transcribed_RNA"/>
</dbReference>
<dbReference type="SUPFAM" id="SSF50978">
    <property type="entry name" value="WD40 repeat-like"/>
    <property type="match status" value="1"/>
</dbReference>
<evidence type="ECO:0000256" key="2">
    <source>
        <dbReference type="ARBA" id="ARBA00022737"/>
    </source>
</evidence>
<feature type="repeat" description="WD" evidence="4">
    <location>
        <begin position="137"/>
        <end position="169"/>
    </location>
</feature>